<sequence length="324" mass="37103">MEKVGLTNTELQVSQLCLGTADFGTKRSREEAFRQMDVFLDGGGNFIDTAHVYGDWACEEKGCSEKVIGEWLAGKRDKVILSTKGCHPPINDMECSRVDVHSLREDVEESLRCLKTDYIDLYFLHRDNPQVPAGELLEALEDEVRRGNLRYYGCSNWSLERLKEADRYAKEHGLRGFACNQMMFVLADVVPETLVKPQLTILDGEYYRYEKETQLSFMAYMCMAGGYFSKRMAGKPVSAQQKERYHGDANEAILRKLKLYVSEGYQVTDFLFSYVKMAGFPSIPIAGFGSEAQLRQGLDCIDREVPEEIMKDLIFLKRTQSYQW</sequence>
<dbReference type="InterPro" id="IPR023210">
    <property type="entry name" value="NADP_OxRdtase_dom"/>
</dbReference>
<keyword evidence="5" id="KW-1185">Reference proteome</keyword>
<reference evidence="3 6" key="1">
    <citation type="submission" date="2018-08" db="EMBL/GenBank/DDBJ databases">
        <title>A genome reference for cultivated species of the human gut microbiota.</title>
        <authorList>
            <person name="Zou Y."/>
            <person name="Xue W."/>
            <person name="Luo G."/>
        </authorList>
    </citation>
    <scope>NUCLEOTIDE SEQUENCE [LARGE SCALE GENOMIC DNA]</scope>
    <source>
        <strain evidence="4 6">AF26-4BH</strain>
        <strain evidence="3">TF05-5AC</strain>
    </source>
</reference>
<dbReference type="EMBL" id="QVLV01000001">
    <property type="protein sequence ID" value="RGE64958.1"/>
    <property type="molecule type" value="Genomic_DNA"/>
</dbReference>
<dbReference type="Gene3D" id="3.20.20.100">
    <property type="entry name" value="NADP-dependent oxidoreductase domain"/>
    <property type="match status" value="1"/>
</dbReference>
<protein>
    <submittedName>
        <fullName evidence="3">Aldo/keto reductase</fullName>
    </submittedName>
</protein>
<dbReference type="GO" id="GO:0005829">
    <property type="term" value="C:cytosol"/>
    <property type="evidence" value="ECO:0007669"/>
    <property type="project" value="TreeGrafter"/>
</dbReference>
<dbReference type="GO" id="GO:0016491">
    <property type="term" value="F:oxidoreductase activity"/>
    <property type="evidence" value="ECO:0007669"/>
    <property type="project" value="UniProtKB-KW"/>
</dbReference>
<name>A0A3E3ID22_9FIRM</name>
<dbReference type="Pfam" id="PF00248">
    <property type="entry name" value="Aldo_ket_red"/>
    <property type="match status" value="1"/>
</dbReference>
<dbReference type="OrthoDB" id="9804790at2"/>
<dbReference type="PANTHER" id="PTHR43364">
    <property type="entry name" value="NADH-SPECIFIC METHYLGLYOXAL REDUCTASE-RELATED"/>
    <property type="match status" value="1"/>
</dbReference>
<comment type="caution">
    <text evidence="3">The sequence shown here is derived from an EMBL/GenBank/DDBJ whole genome shotgun (WGS) entry which is preliminary data.</text>
</comment>
<evidence type="ECO:0000256" key="1">
    <source>
        <dbReference type="ARBA" id="ARBA00023002"/>
    </source>
</evidence>
<evidence type="ECO:0000313" key="6">
    <source>
        <dbReference type="Proteomes" id="UP000261166"/>
    </source>
</evidence>
<accession>A0A3E3ID22</accession>
<dbReference type="EMBL" id="QVLU01000009">
    <property type="protein sequence ID" value="RGE71636.1"/>
    <property type="molecule type" value="Genomic_DNA"/>
</dbReference>
<dbReference type="Proteomes" id="UP000261166">
    <property type="component" value="Unassembled WGS sequence"/>
</dbReference>
<keyword evidence="1" id="KW-0560">Oxidoreductase</keyword>
<dbReference type="GeneID" id="97985513"/>
<dbReference type="RefSeq" id="WP_025488112.1">
    <property type="nucleotide sequence ID" value="NZ_CALBAU010000051.1"/>
</dbReference>
<feature type="domain" description="NADP-dependent oxidoreductase" evidence="2">
    <location>
        <begin position="16"/>
        <end position="311"/>
    </location>
</feature>
<dbReference type="InterPro" id="IPR050523">
    <property type="entry name" value="AKR_Detox_Biosynth"/>
</dbReference>
<evidence type="ECO:0000259" key="2">
    <source>
        <dbReference type="Pfam" id="PF00248"/>
    </source>
</evidence>
<dbReference type="AlphaFoldDB" id="A0A3E3ID22"/>
<dbReference type="Proteomes" id="UP000260812">
    <property type="component" value="Unassembled WGS sequence"/>
</dbReference>
<dbReference type="CDD" id="cd19082">
    <property type="entry name" value="AKR_AKR10A1_2"/>
    <property type="match status" value="1"/>
</dbReference>
<dbReference type="PANTHER" id="PTHR43364:SF4">
    <property type="entry name" value="NAD(P)-LINKED OXIDOREDUCTASE SUPERFAMILY PROTEIN"/>
    <property type="match status" value="1"/>
</dbReference>
<evidence type="ECO:0000313" key="4">
    <source>
        <dbReference type="EMBL" id="RGE71636.1"/>
    </source>
</evidence>
<organism evidence="3 5">
    <name type="scientific">Eisenbergiella massiliensis</name>
    <dbReference type="NCBI Taxonomy" id="1720294"/>
    <lineage>
        <taxon>Bacteria</taxon>
        <taxon>Bacillati</taxon>
        <taxon>Bacillota</taxon>
        <taxon>Clostridia</taxon>
        <taxon>Lachnospirales</taxon>
        <taxon>Lachnospiraceae</taxon>
        <taxon>Eisenbergiella</taxon>
    </lineage>
</organism>
<evidence type="ECO:0000313" key="3">
    <source>
        <dbReference type="EMBL" id="RGE64958.1"/>
    </source>
</evidence>
<gene>
    <name evidence="4" type="ORF">DWY69_11350</name>
    <name evidence="3" type="ORF">DXC51_01090</name>
</gene>
<dbReference type="SUPFAM" id="SSF51430">
    <property type="entry name" value="NAD(P)-linked oxidoreductase"/>
    <property type="match status" value="1"/>
</dbReference>
<evidence type="ECO:0000313" key="5">
    <source>
        <dbReference type="Proteomes" id="UP000260812"/>
    </source>
</evidence>
<proteinExistence type="predicted"/>
<dbReference type="InterPro" id="IPR036812">
    <property type="entry name" value="NAD(P)_OxRdtase_dom_sf"/>
</dbReference>